<organism evidence="2 3">
    <name type="scientific">Hyaloperonospora arabidopsidis (strain Emoy2)</name>
    <name type="common">Downy mildew agent</name>
    <name type="synonym">Peronospora arabidopsidis</name>
    <dbReference type="NCBI Taxonomy" id="559515"/>
    <lineage>
        <taxon>Eukaryota</taxon>
        <taxon>Sar</taxon>
        <taxon>Stramenopiles</taxon>
        <taxon>Oomycota</taxon>
        <taxon>Peronosporomycetes</taxon>
        <taxon>Peronosporales</taxon>
        <taxon>Peronosporaceae</taxon>
        <taxon>Hyaloperonospora</taxon>
    </lineage>
</organism>
<evidence type="ECO:0000256" key="1">
    <source>
        <dbReference type="SAM" id="MobiDB-lite"/>
    </source>
</evidence>
<dbReference type="AlphaFoldDB" id="M4BBW5"/>
<sequence length="67" mass="8184">MSHPSHAKQNTQTPFMHKTRQDKTRQDKTRRQLKTLHIHDWYYQCITLYCFCRLTSEVSQTQPKNVY</sequence>
<keyword evidence="3" id="KW-1185">Reference proteome</keyword>
<dbReference type="Proteomes" id="UP000011713">
    <property type="component" value="Unassembled WGS sequence"/>
</dbReference>
<feature type="compositionally biased region" description="Basic and acidic residues" evidence="1">
    <location>
        <begin position="19"/>
        <end position="30"/>
    </location>
</feature>
<accession>M4BBW5</accession>
<dbReference type="HOGENOM" id="CLU_2817915_0_0_1"/>
<dbReference type="VEuPathDB" id="FungiDB:HpaG803780"/>
<feature type="region of interest" description="Disordered" evidence="1">
    <location>
        <begin position="1"/>
        <end position="30"/>
    </location>
</feature>
<protein>
    <submittedName>
        <fullName evidence="2">Uncharacterized protein</fullName>
    </submittedName>
</protein>
<evidence type="ECO:0000313" key="2">
    <source>
        <dbReference type="EnsemblProtists" id="HpaP803780"/>
    </source>
</evidence>
<reference evidence="3" key="1">
    <citation type="journal article" date="2010" name="Science">
        <title>Signatures of adaptation to obligate biotrophy in the Hyaloperonospora arabidopsidis genome.</title>
        <authorList>
            <person name="Baxter L."/>
            <person name="Tripathy S."/>
            <person name="Ishaque N."/>
            <person name="Boot N."/>
            <person name="Cabral A."/>
            <person name="Kemen E."/>
            <person name="Thines M."/>
            <person name="Ah-Fong A."/>
            <person name="Anderson R."/>
            <person name="Badejoko W."/>
            <person name="Bittner-Eddy P."/>
            <person name="Boore J.L."/>
            <person name="Chibucos M.C."/>
            <person name="Coates M."/>
            <person name="Dehal P."/>
            <person name="Delehaunty K."/>
            <person name="Dong S."/>
            <person name="Downton P."/>
            <person name="Dumas B."/>
            <person name="Fabro G."/>
            <person name="Fronick C."/>
            <person name="Fuerstenberg S.I."/>
            <person name="Fulton L."/>
            <person name="Gaulin E."/>
            <person name="Govers F."/>
            <person name="Hughes L."/>
            <person name="Humphray S."/>
            <person name="Jiang R.H."/>
            <person name="Judelson H."/>
            <person name="Kamoun S."/>
            <person name="Kyung K."/>
            <person name="Meijer H."/>
            <person name="Minx P."/>
            <person name="Morris P."/>
            <person name="Nelson J."/>
            <person name="Phuntumart V."/>
            <person name="Qutob D."/>
            <person name="Rehmany A."/>
            <person name="Rougon-Cardoso A."/>
            <person name="Ryden P."/>
            <person name="Torto-Alalibo T."/>
            <person name="Studholme D."/>
            <person name="Wang Y."/>
            <person name="Win J."/>
            <person name="Wood J."/>
            <person name="Clifton S.W."/>
            <person name="Rogers J."/>
            <person name="Van den Ackerveken G."/>
            <person name="Jones J.D."/>
            <person name="McDowell J.M."/>
            <person name="Beynon J."/>
            <person name="Tyler B.M."/>
        </authorList>
    </citation>
    <scope>NUCLEOTIDE SEQUENCE [LARGE SCALE GENOMIC DNA]</scope>
    <source>
        <strain evidence="3">Emoy2</strain>
    </source>
</reference>
<dbReference type="InParanoid" id="M4BBW5"/>
<dbReference type="EnsemblProtists" id="HpaT803780">
    <property type="protein sequence ID" value="HpaP803780"/>
    <property type="gene ID" value="HpaG803780"/>
</dbReference>
<proteinExistence type="predicted"/>
<evidence type="ECO:0000313" key="3">
    <source>
        <dbReference type="Proteomes" id="UP000011713"/>
    </source>
</evidence>
<name>M4BBW5_HYAAE</name>
<dbReference type="EMBL" id="JH598116">
    <property type="status" value="NOT_ANNOTATED_CDS"/>
    <property type="molecule type" value="Genomic_DNA"/>
</dbReference>
<reference evidence="2" key="2">
    <citation type="submission" date="2015-06" db="UniProtKB">
        <authorList>
            <consortium name="EnsemblProtists"/>
        </authorList>
    </citation>
    <scope>IDENTIFICATION</scope>
    <source>
        <strain evidence="2">Emoy2</strain>
    </source>
</reference>